<keyword evidence="1" id="KW-0472">Membrane</keyword>
<dbReference type="OrthoDB" id="886186at2"/>
<keyword evidence="3" id="KW-1185">Reference proteome</keyword>
<proteinExistence type="predicted"/>
<dbReference type="RefSeq" id="WP_095070732.1">
    <property type="nucleotide sequence ID" value="NZ_LT899436.1"/>
</dbReference>
<sequence>MKDFLKRIKLIDNLQTELEIERTDFVHKLRQHVDEGSTGVFSDAFDIFSKSKNEYKGKVDINGFKIKRRKRLFDTNINLAVASGTYNQKENKLIIDTEINGFSPIFIPFFIFCLLFYPIFITLFLFAENIDTATMLFAIPFILLHGTFMLGIPYFMMRRSVKRLQRELEREFFYLTK</sequence>
<dbReference type="AlphaFoldDB" id="A0A238U7L3"/>
<gene>
    <name evidence="2" type="ORF">TJEJU_1448</name>
</gene>
<evidence type="ECO:0000313" key="2">
    <source>
        <dbReference type="EMBL" id="SNR15179.1"/>
    </source>
</evidence>
<protein>
    <submittedName>
        <fullName evidence="2">Uncharacterized protein</fullName>
    </submittedName>
</protein>
<feature type="transmembrane region" description="Helical" evidence="1">
    <location>
        <begin position="105"/>
        <end position="127"/>
    </location>
</feature>
<organism evidence="2 3">
    <name type="scientific">Tenacibaculum jejuense</name>
    <dbReference type="NCBI Taxonomy" id="584609"/>
    <lineage>
        <taxon>Bacteria</taxon>
        <taxon>Pseudomonadati</taxon>
        <taxon>Bacteroidota</taxon>
        <taxon>Flavobacteriia</taxon>
        <taxon>Flavobacteriales</taxon>
        <taxon>Flavobacteriaceae</taxon>
        <taxon>Tenacibaculum</taxon>
    </lineage>
</organism>
<dbReference type="EMBL" id="LT899436">
    <property type="protein sequence ID" value="SNR15179.1"/>
    <property type="molecule type" value="Genomic_DNA"/>
</dbReference>
<evidence type="ECO:0000256" key="1">
    <source>
        <dbReference type="SAM" id="Phobius"/>
    </source>
</evidence>
<name>A0A238U7L3_9FLAO</name>
<keyword evidence="1" id="KW-1133">Transmembrane helix</keyword>
<keyword evidence="1" id="KW-0812">Transmembrane</keyword>
<feature type="transmembrane region" description="Helical" evidence="1">
    <location>
        <begin position="133"/>
        <end position="156"/>
    </location>
</feature>
<dbReference type="Proteomes" id="UP000215214">
    <property type="component" value="Chromosome TJEJU"/>
</dbReference>
<evidence type="ECO:0000313" key="3">
    <source>
        <dbReference type="Proteomes" id="UP000215214"/>
    </source>
</evidence>
<reference evidence="2 3" key="1">
    <citation type="submission" date="2017-07" db="EMBL/GenBank/DDBJ databases">
        <authorList>
            <person name="Sun Z.S."/>
            <person name="Albrecht U."/>
            <person name="Echele G."/>
            <person name="Lee C.C."/>
        </authorList>
    </citation>
    <scope>NUCLEOTIDE SEQUENCE [LARGE SCALE GENOMIC DNA]</scope>
    <source>
        <strain evidence="3">type strain: KCTC 22618</strain>
    </source>
</reference>
<dbReference type="KEGG" id="tje:TJEJU_1448"/>
<accession>A0A238U7L3</accession>